<reference evidence="3" key="1">
    <citation type="journal article" date="2012" name="Science">
        <title>The Paleozoic origin of enzymatic lignin decomposition reconstructed from 31 fungal genomes.</title>
        <authorList>
            <person name="Floudas D."/>
            <person name="Binder M."/>
            <person name="Riley R."/>
            <person name="Barry K."/>
            <person name="Blanchette R.A."/>
            <person name="Henrissat B."/>
            <person name="Martinez A.T."/>
            <person name="Otillar R."/>
            <person name="Spatafora J.W."/>
            <person name="Yadav J.S."/>
            <person name="Aerts A."/>
            <person name="Benoit I."/>
            <person name="Boyd A."/>
            <person name="Carlson A."/>
            <person name="Copeland A."/>
            <person name="Coutinho P.M."/>
            <person name="de Vries R.P."/>
            <person name="Ferreira P."/>
            <person name="Findley K."/>
            <person name="Foster B."/>
            <person name="Gaskell J."/>
            <person name="Glotzer D."/>
            <person name="Gorecki P."/>
            <person name="Heitman J."/>
            <person name="Hesse C."/>
            <person name="Hori C."/>
            <person name="Igarashi K."/>
            <person name="Jurgens J.A."/>
            <person name="Kallen N."/>
            <person name="Kersten P."/>
            <person name="Kohler A."/>
            <person name="Kuees U."/>
            <person name="Kumar T.K.A."/>
            <person name="Kuo A."/>
            <person name="LaButti K."/>
            <person name="Larrondo L.F."/>
            <person name="Lindquist E."/>
            <person name="Ling A."/>
            <person name="Lombard V."/>
            <person name="Lucas S."/>
            <person name="Lundell T."/>
            <person name="Martin R."/>
            <person name="McLaughlin D.J."/>
            <person name="Morgenstern I."/>
            <person name="Morin E."/>
            <person name="Murat C."/>
            <person name="Nagy L.G."/>
            <person name="Nolan M."/>
            <person name="Ohm R.A."/>
            <person name="Patyshakuliyeva A."/>
            <person name="Rokas A."/>
            <person name="Ruiz-Duenas F.J."/>
            <person name="Sabat G."/>
            <person name="Salamov A."/>
            <person name="Samejima M."/>
            <person name="Schmutz J."/>
            <person name="Slot J.C."/>
            <person name="St John F."/>
            <person name="Stenlid J."/>
            <person name="Sun H."/>
            <person name="Sun S."/>
            <person name="Syed K."/>
            <person name="Tsang A."/>
            <person name="Wiebenga A."/>
            <person name="Young D."/>
            <person name="Pisabarro A."/>
            <person name="Eastwood D.C."/>
            <person name="Martin F."/>
            <person name="Cullen D."/>
            <person name="Grigoriev I.V."/>
            <person name="Hibbett D.S."/>
        </authorList>
    </citation>
    <scope>NUCLEOTIDE SEQUENCE [LARGE SCALE GENOMIC DNA]</scope>
    <source>
        <strain evidence="3">TFB10046</strain>
    </source>
</reference>
<gene>
    <name evidence="2" type="ORF">AURDEDRAFT_128513</name>
</gene>
<dbReference type="Proteomes" id="UP000006514">
    <property type="component" value="Unassembled WGS sequence"/>
</dbReference>
<protein>
    <submittedName>
        <fullName evidence="2">Uncharacterized protein</fullName>
    </submittedName>
</protein>
<keyword evidence="3" id="KW-1185">Reference proteome</keyword>
<organism evidence="2 3">
    <name type="scientific">Auricularia subglabra (strain TFB-10046 / SS5)</name>
    <name type="common">White-rot fungus</name>
    <name type="synonym">Auricularia delicata (strain TFB10046)</name>
    <dbReference type="NCBI Taxonomy" id="717982"/>
    <lineage>
        <taxon>Eukaryota</taxon>
        <taxon>Fungi</taxon>
        <taxon>Dikarya</taxon>
        <taxon>Basidiomycota</taxon>
        <taxon>Agaricomycotina</taxon>
        <taxon>Agaricomycetes</taxon>
        <taxon>Auriculariales</taxon>
        <taxon>Auriculariaceae</taxon>
        <taxon>Auricularia</taxon>
    </lineage>
</organism>
<dbReference type="KEGG" id="adl:AURDEDRAFT_128513"/>
<feature type="region of interest" description="Disordered" evidence="1">
    <location>
        <begin position="171"/>
        <end position="208"/>
    </location>
</feature>
<name>J0LIL7_AURST</name>
<sequence>MPVVEAPFYDQFPGFEGGYTPNGIFVLVRIDPVASVAVLEDEETTRAAAALGTHGWVLGAITGFLGGMILEPGGKLTMSLRLSLFGQGPPSDKPIASIPVSPAPQIYDDRPPLELDAPLPWPNIYAHTNHSTSLIISRIHHGSARIEATLTEAQRKDLCIRGMKDQRNWHNLPPVTVPEEPVDPLYVYSNMPEPSEENEDDDTDEDQDSFLGQEMEDMGAKIAKLRIYGEICTDPSMYPGPLGAPCELPEPVRRIREFVVHLISLYGLILTL</sequence>
<dbReference type="AlphaFoldDB" id="J0LIL7"/>
<feature type="compositionally biased region" description="Acidic residues" evidence="1">
    <location>
        <begin position="194"/>
        <end position="208"/>
    </location>
</feature>
<accession>J0LIL7</accession>
<dbReference type="EMBL" id="JH687817">
    <property type="protein sequence ID" value="EJD39072.1"/>
    <property type="molecule type" value="Genomic_DNA"/>
</dbReference>
<evidence type="ECO:0000256" key="1">
    <source>
        <dbReference type="SAM" id="MobiDB-lite"/>
    </source>
</evidence>
<proteinExistence type="predicted"/>
<evidence type="ECO:0000313" key="2">
    <source>
        <dbReference type="EMBL" id="EJD39072.1"/>
    </source>
</evidence>
<dbReference type="OrthoDB" id="3053346at2759"/>
<evidence type="ECO:0000313" key="3">
    <source>
        <dbReference type="Proteomes" id="UP000006514"/>
    </source>
</evidence>
<dbReference type="InParanoid" id="J0LIL7"/>